<name>A0A816CD99_9BILA</name>
<dbReference type="InterPro" id="IPR001657">
    <property type="entry name" value="Hedgehog"/>
</dbReference>
<dbReference type="GO" id="GO:0016540">
    <property type="term" value="P:protein autoprocessing"/>
    <property type="evidence" value="ECO:0007669"/>
    <property type="project" value="InterPro"/>
</dbReference>
<feature type="domain" description="Hedgehog protein Hint" evidence="2">
    <location>
        <begin position="3"/>
        <end position="169"/>
    </location>
</feature>
<dbReference type="Gene3D" id="2.60.40.640">
    <property type="match status" value="2"/>
</dbReference>
<dbReference type="InterPro" id="IPR014756">
    <property type="entry name" value="Ig_E-set"/>
</dbReference>
<dbReference type="InterPro" id="IPR050387">
    <property type="entry name" value="Hedgehog_Signaling"/>
</dbReference>
<protein>
    <submittedName>
        <fullName evidence="4">Uncharacterized protein</fullName>
    </submittedName>
</protein>
<evidence type="ECO:0000256" key="1">
    <source>
        <dbReference type="ARBA" id="ARBA00022473"/>
    </source>
</evidence>
<evidence type="ECO:0000313" key="4">
    <source>
        <dbReference type="EMBL" id="CAF1621313.1"/>
    </source>
</evidence>
<gene>
    <name evidence="4" type="ORF">KQP761_LOCUS24716</name>
</gene>
<feature type="domain" description="Arrestin C-terminal-like" evidence="3">
    <location>
        <begin position="249"/>
        <end position="379"/>
    </location>
</feature>
<dbReference type="PANTHER" id="PTHR11889:SF31">
    <property type="entry name" value="PROTEIN HEDGEHOG"/>
    <property type="match status" value="1"/>
</dbReference>
<dbReference type="CDD" id="cd00081">
    <property type="entry name" value="Hint"/>
    <property type="match status" value="1"/>
</dbReference>
<dbReference type="EMBL" id="CAJNOW010013463">
    <property type="protein sequence ID" value="CAF1621313.1"/>
    <property type="molecule type" value="Genomic_DNA"/>
</dbReference>
<proteinExistence type="predicted"/>
<dbReference type="InterPro" id="IPR011022">
    <property type="entry name" value="Arrestin_C-like"/>
</dbReference>
<dbReference type="Pfam" id="PF02752">
    <property type="entry name" value="Arrestin_C"/>
    <property type="match status" value="1"/>
</dbReference>
<keyword evidence="1" id="KW-0217">Developmental protein</keyword>
<comment type="caution">
    <text evidence="4">The sequence shown here is derived from an EMBL/GenBank/DDBJ whole genome shotgun (WGS) entry which is preliminary data.</text>
</comment>
<dbReference type="PANTHER" id="PTHR11889">
    <property type="entry name" value="HEDGEHOG"/>
    <property type="match status" value="1"/>
</dbReference>
<dbReference type="Gene3D" id="2.170.16.10">
    <property type="entry name" value="Hedgehog/Intein (Hint) domain"/>
    <property type="match status" value="1"/>
</dbReference>
<dbReference type="AlphaFoldDB" id="A0A816CD99"/>
<organism evidence="4 5">
    <name type="scientific">Rotaria magnacalcarata</name>
    <dbReference type="NCBI Taxonomy" id="392030"/>
    <lineage>
        <taxon>Eukaryota</taxon>
        <taxon>Metazoa</taxon>
        <taxon>Spiralia</taxon>
        <taxon>Gnathifera</taxon>
        <taxon>Rotifera</taxon>
        <taxon>Eurotatoria</taxon>
        <taxon>Bdelloidea</taxon>
        <taxon>Philodinida</taxon>
        <taxon>Philodinidae</taxon>
        <taxon>Rotaria</taxon>
    </lineage>
</organism>
<dbReference type="SUPFAM" id="SSF81296">
    <property type="entry name" value="E set domains"/>
    <property type="match status" value="1"/>
</dbReference>
<reference evidence="4" key="1">
    <citation type="submission" date="2021-02" db="EMBL/GenBank/DDBJ databases">
        <authorList>
            <person name="Nowell W R."/>
        </authorList>
    </citation>
    <scope>NUCLEOTIDE SEQUENCE</scope>
</reference>
<evidence type="ECO:0000259" key="2">
    <source>
        <dbReference type="Pfam" id="PF01079"/>
    </source>
</evidence>
<dbReference type="InterPro" id="IPR001767">
    <property type="entry name" value="Hedgehog_Hint"/>
</dbReference>
<dbReference type="Proteomes" id="UP000663834">
    <property type="component" value="Unassembled WGS sequence"/>
</dbReference>
<dbReference type="InterPro" id="IPR036844">
    <property type="entry name" value="Hint_dom_sf"/>
</dbReference>
<evidence type="ECO:0000259" key="3">
    <source>
        <dbReference type="Pfam" id="PF02752"/>
    </source>
</evidence>
<dbReference type="GO" id="GO:0007267">
    <property type="term" value="P:cell-cell signaling"/>
    <property type="evidence" value="ECO:0007669"/>
    <property type="project" value="InterPro"/>
</dbReference>
<dbReference type="InterPro" id="IPR014752">
    <property type="entry name" value="Arrestin-like_C"/>
</dbReference>
<evidence type="ECO:0000313" key="5">
    <source>
        <dbReference type="Proteomes" id="UP000663834"/>
    </source>
</evidence>
<dbReference type="Pfam" id="PF01079">
    <property type="entry name" value="Hint"/>
    <property type="match status" value="1"/>
</dbReference>
<dbReference type="PRINTS" id="PR00632">
    <property type="entry name" value="SONICHHOG"/>
</dbReference>
<dbReference type="OrthoDB" id="10391234at2759"/>
<dbReference type="SUPFAM" id="SSF51294">
    <property type="entry name" value="Hedgehog/intein (Hint) domain"/>
    <property type="match status" value="1"/>
</dbReference>
<accession>A0A816CD99</accession>
<sequence length="399" mass="45054">MIDGRQQKIDRLHTGDKLIAFDGTNLTTGEMILMLDQNAYGEAEFYTLQTKSNHRISLTGQHLIAVQSSIGTIVYIPAEQVEVGRDSLYVLSSEGIVIVSPVVEISIETKMGYFAPLTMSGTLLVNNVVAGCFSHMHSHSLGQLVMAPIRCISLFSNSTDEQQQQQQQQLTFPPGKNSWPFSFSIPEFLPPSATQLKSYSQYIEYSIDFEIMRPRLCRRNIEKTFVIPVQNSLRIAADRQVQDQKENQNIVSLRGYLENNVVVTGTTFTLHFEVDNPNGSTINKISTYLVQNRQFAASPKEQFIINEHKIKDPQGLQKNQVKDKIDFILPTTLPATCSYHPPSWLPVQDIDIDYYVLIQLHMNRSIEDIVLELPVIVTAVTEPTIDIPPSYESIFSTRQ</sequence>